<comment type="caution">
    <text evidence="1">The sequence shown here is derived from an EMBL/GenBank/DDBJ whole genome shotgun (WGS) entry which is preliminary data.</text>
</comment>
<dbReference type="AlphaFoldDB" id="A0A0W8G0N1"/>
<sequence>MKKKLITLLFLLTALTTYSQVDFMTGMGISFQSTPSLKDYINNIAPSGEGMADYSSAVTFFFETDYSINPTFDIGIEYEAKIYSFNTSFGGLGKYDLSYLAHSPTVIGYYVLQGEGYKFKFGGGAGYRIISVDEELPTSNAVTNFTANGFGLLLKTQAHTLLSGNFYAYFGADIRYDIIGEATNENSKLEAPGLKEEVNFNTLSFGVKIGVSYLIR</sequence>
<name>A0A0W8G0N1_9ZZZZ</name>
<reference evidence="1" key="1">
    <citation type="journal article" date="2015" name="Proc. Natl. Acad. Sci. U.S.A.">
        <title>Networks of energetic and metabolic interactions define dynamics in microbial communities.</title>
        <authorList>
            <person name="Embree M."/>
            <person name="Liu J.K."/>
            <person name="Al-Bassam M.M."/>
            <person name="Zengler K."/>
        </authorList>
    </citation>
    <scope>NUCLEOTIDE SEQUENCE</scope>
</reference>
<evidence type="ECO:0000313" key="1">
    <source>
        <dbReference type="EMBL" id="KUG26641.1"/>
    </source>
</evidence>
<proteinExistence type="predicted"/>
<organism evidence="1">
    <name type="scientific">hydrocarbon metagenome</name>
    <dbReference type="NCBI Taxonomy" id="938273"/>
    <lineage>
        <taxon>unclassified sequences</taxon>
        <taxon>metagenomes</taxon>
        <taxon>ecological metagenomes</taxon>
    </lineage>
</organism>
<protein>
    <recommendedName>
        <fullName evidence="2">Outer membrane protein beta-barrel domain-containing protein</fullName>
    </recommendedName>
</protein>
<evidence type="ECO:0008006" key="2">
    <source>
        <dbReference type="Google" id="ProtNLM"/>
    </source>
</evidence>
<gene>
    <name evidence="1" type="ORF">ASZ90_003508</name>
</gene>
<dbReference type="EMBL" id="LNQE01000427">
    <property type="protein sequence ID" value="KUG26641.1"/>
    <property type="molecule type" value="Genomic_DNA"/>
</dbReference>
<accession>A0A0W8G0N1</accession>